<evidence type="ECO:0000313" key="3">
    <source>
        <dbReference type="EMBL" id="SDO64129.1"/>
    </source>
</evidence>
<dbReference type="EMBL" id="FNJI01000004">
    <property type="protein sequence ID" value="SDO64129.1"/>
    <property type="molecule type" value="Genomic_DNA"/>
</dbReference>
<dbReference type="OrthoDB" id="5497880at2"/>
<evidence type="ECO:0000256" key="1">
    <source>
        <dbReference type="ARBA" id="ARBA00008791"/>
    </source>
</evidence>
<feature type="domain" description="UspA" evidence="2">
    <location>
        <begin position="6"/>
        <end position="143"/>
    </location>
</feature>
<protein>
    <submittedName>
        <fullName evidence="3">Nucleotide-binding universal stress protein, UspA family</fullName>
    </submittedName>
</protein>
<proteinExistence type="inferred from homology"/>
<evidence type="ECO:0000313" key="4">
    <source>
        <dbReference type="Proteomes" id="UP000199073"/>
    </source>
</evidence>
<dbReference type="Proteomes" id="UP000199073">
    <property type="component" value="Unassembled WGS sequence"/>
</dbReference>
<dbReference type="PRINTS" id="PR01438">
    <property type="entry name" value="UNVRSLSTRESS"/>
</dbReference>
<name>A0A1H0L794_9BACT</name>
<gene>
    <name evidence="3" type="ORF">SAMN05660330_00694</name>
</gene>
<dbReference type="Gene3D" id="3.40.50.620">
    <property type="entry name" value="HUPs"/>
    <property type="match status" value="2"/>
</dbReference>
<dbReference type="Pfam" id="PF00582">
    <property type="entry name" value="Usp"/>
    <property type="match status" value="2"/>
</dbReference>
<evidence type="ECO:0000259" key="2">
    <source>
        <dbReference type="Pfam" id="PF00582"/>
    </source>
</evidence>
<dbReference type="InterPro" id="IPR006015">
    <property type="entry name" value="Universal_stress_UspA"/>
</dbReference>
<dbReference type="PANTHER" id="PTHR46268">
    <property type="entry name" value="STRESS RESPONSE PROTEIN NHAX"/>
    <property type="match status" value="1"/>
</dbReference>
<keyword evidence="4" id="KW-1185">Reference proteome</keyword>
<dbReference type="PANTHER" id="PTHR46268:SF6">
    <property type="entry name" value="UNIVERSAL STRESS PROTEIN UP12"/>
    <property type="match status" value="1"/>
</dbReference>
<sequence length="300" mass="33089">MTADSRKTILAAMDTTATGRSVFKKALVLGSSMRAKVILVSVTPQYEGNMNRFFIKNAERQFSEPFRKILEEATDYATTLGLDVHTIHRMGHPSHEIVDVALKERANIILLGCAKRNQMARMLLGQTTAEITQNGPCDVLLVPEGAAIQFNKVLVGVNCSQTNAEAAKRAFEVAESYRSEVHGLYVIDIPPDRSLRYAVQKEAEQQARICLQSFCSQAEQKEIPVFTEITCDTPDKGLVNYARKKNINLIIVGAKSAPKMLDMFWEGVIESIASSCYCPVLVAKGNNSVASNGEFLSFFS</sequence>
<dbReference type="STRING" id="91360.SAMN05660330_00694"/>
<organism evidence="3 4">
    <name type="scientific">Desulforhopalus singaporensis</name>
    <dbReference type="NCBI Taxonomy" id="91360"/>
    <lineage>
        <taxon>Bacteria</taxon>
        <taxon>Pseudomonadati</taxon>
        <taxon>Thermodesulfobacteriota</taxon>
        <taxon>Desulfobulbia</taxon>
        <taxon>Desulfobulbales</taxon>
        <taxon>Desulfocapsaceae</taxon>
        <taxon>Desulforhopalus</taxon>
    </lineage>
</organism>
<accession>A0A1H0L794</accession>
<dbReference type="InterPro" id="IPR014729">
    <property type="entry name" value="Rossmann-like_a/b/a_fold"/>
</dbReference>
<dbReference type="SUPFAM" id="SSF52402">
    <property type="entry name" value="Adenine nucleotide alpha hydrolases-like"/>
    <property type="match status" value="2"/>
</dbReference>
<feature type="domain" description="UspA" evidence="2">
    <location>
        <begin position="150"/>
        <end position="284"/>
    </location>
</feature>
<dbReference type="InterPro" id="IPR006016">
    <property type="entry name" value="UspA"/>
</dbReference>
<dbReference type="AlphaFoldDB" id="A0A1H0L794"/>
<dbReference type="CDD" id="cd00293">
    <property type="entry name" value="USP-like"/>
    <property type="match status" value="2"/>
</dbReference>
<dbReference type="RefSeq" id="WP_092219824.1">
    <property type="nucleotide sequence ID" value="NZ_FNJI01000004.1"/>
</dbReference>
<reference evidence="3 4" key="1">
    <citation type="submission" date="2016-10" db="EMBL/GenBank/DDBJ databases">
        <authorList>
            <person name="de Groot N.N."/>
        </authorList>
    </citation>
    <scope>NUCLEOTIDE SEQUENCE [LARGE SCALE GENOMIC DNA]</scope>
    <source>
        <strain evidence="3 4">DSM 12130</strain>
    </source>
</reference>
<comment type="similarity">
    <text evidence="1">Belongs to the universal stress protein A family.</text>
</comment>